<dbReference type="AlphaFoldDB" id="A0A6J1C5D3"/>
<evidence type="ECO:0000256" key="4">
    <source>
        <dbReference type="ARBA" id="ARBA00012756"/>
    </source>
</evidence>
<dbReference type="GO" id="GO:0004565">
    <property type="term" value="F:beta-galactosidase activity"/>
    <property type="evidence" value="ECO:0007669"/>
    <property type="project" value="UniProtKB-EC"/>
</dbReference>
<evidence type="ECO:0000256" key="10">
    <source>
        <dbReference type="ARBA" id="ARBA00023295"/>
    </source>
</evidence>
<dbReference type="PRINTS" id="PR00742">
    <property type="entry name" value="GLHYDRLASE35"/>
</dbReference>
<keyword evidence="10 11" id="KW-0326">Glycosidase</keyword>
<dbReference type="InterPro" id="IPR017853">
    <property type="entry name" value="GH"/>
</dbReference>
<dbReference type="KEGG" id="mcha:111007552"/>
<keyword evidence="8 11" id="KW-0378">Hydrolase</keyword>
<keyword evidence="7 13" id="KW-0732">Signal</keyword>
<dbReference type="FunFam" id="3.20.20.80:FF:000006">
    <property type="entry name" value="Beta-galactosidase"/>
    <property type="match status" value="1"/>
</dbReference>
<name>A0A6J1C5D3_MOMCH</name>
<comment type="subcellular location">
    <subcellularLocation>
        <location evidence="2">Secreted</location>
        <location evidence="2">Extracellular space</location>
        <location evidence="2">Apoplast</location>
    </subcellularLocation>
</comment>
<dbReference type="InterPro" id="IPR000922">
    <property type="entry name" value="Lectin_gal-bd_dom"/>
</dbReference>
<reference evidence="16" key="1">
    <citation type="submission" date="2025-08" db="UniProtKB">
        <authorList>
            <consortium name="RefSeq"/>
        </authorList>
    </citation>
    <scope>IDENTIFICATION</scope>
    <source>
        <strain evidence="16">OHB3-1</strain>
    </source>
</reference>
<dbReference type="PROSITE" id="PS01182">
    <property type="entry name" value="GLYCOSYL_HYDROL_F35"/>
    <property type="match status" value="1"/>
</dbReference>
<dbReference type="CDD" id="cd22842">
    <property type="entry name" value="Gal_Rha_Lectin_BGal"/>
    <property type="match status" value="1"/>
</dbReference>
<evidence type="ECO:0000256" key="8">
    <source>
        <dbReference type="ARBA" id="ARBA00022801"/>
    </source>
</evidence>
<dbReference type="Gene3D" id="2.60.120.740">
    <property type="match status" value="1"/>
</dbReference>
<evidence type="ECO:0000256" key="1">
    <source>
        <dbReference type="ARBA" id="ARBA00001412"/>
    </source>
</evidence>
<keyword evidence="9" id="KW-0325">Glycoprotein</keyword>
<keyword evidence="15" id="KW-1185">Reference proteome</keyword>
<dbReference type="InterPro" id="IPR031330">
    <property type="entry name" value="Gly_Hdrlase_35_cat"/>
</dbReference>
<dbReference type="InterPro" id="IPR008979">
    <property type="entry name" value="Galactose-bd-like_sf"/>
</dbReference>
<feature type="chain" id="PRO_5026987791" description="Beta-galactosidase" evidence="13">
    <location>
        <begin position="23"/>
        <end position="825"/>
    </location>
</feature>
<proteinExistence type="inferred from homology"/>
<dbReference type="InterPro" id="IPR001944">
    <property type="entry name" value="Glycoside_Hdrlase_35"/>
</dbReference>
<dbReference type="Pfam" id="PF21467">
    <property type="entry name" value="BetaGal_gal-bd"/>
    <property type="match status" value="1"/>
</dbReference>
<organism evidence="15 16">
    <name type="scientific">Momordica charantia</name>
    <name type="common">Bitter gourd</name>
    <name type="synonym">Balsam pear</name>
    <dbReference type="NCBI Taxonomy" id="3673"/>
    <lineage>
        <taxon>Eukaryota</taxon>
        <taxon>Viridiplantae</taxon>
        <taxon>Streptophyta</taxon>
        <taxon>Embryophyta</taxon>
        <taxon>Tracheophyta</taxon>
        <taxon>Spermatophyta</taxon>
        <taxon>Magnoliopsida</taxon>
        <taxon>eudicotyledons</taxon>
        <taxon>Gunneridae</taxon>
        <taxon>Pentapetalae</taxon>
        <taxon>rosids</taxon>
        <taxon>fabids</taxon>
        <taxon>Cucurbitales</taxon>
        <taxon>Cucurbitaceae</taxon>
        <taxon>Momordiceae</taxon>
        <taxon>Momordica</taxon>
    </lineage>
</organism>
<dbReference type="Proteomes" id="UP000504603">
    <property type="component" value="Unplaced"/>
</dbReference>
<evidence type="ECO:0000256" key="2">
    <source>
        <dbReference type="ARBA" id="ARBA00004271"/>
    </source>
</evidence>
<dbReference type="EC" id="3.2.1.23" evidence="4 11"/>
<feature type="domain" description="SUEL-type lectin" evidence="14">
    <location>
        <begin position="744"/>
        <end position="824"/>
    </location>
</feature>
<feature type="signal peptide" evidence="13">
    <location>
        <begin position="1"/>
        <end position="22"/>
    </location>
</feature>
<sequence>MAVHKEMLTVVILSILAFIATADEGGKSGVTYDGRSIIISGKRELLFSGSIHYTRSTPEMWSDLLDKAKRGGLNVIQTYVFWNIHEPVEGQYNFEGNYDLVKYIKLIAEKGMYVTLRVGPFIQAEWNHGGLPYWLREKPNIIFRSDNPPFKHYMKKYVSMIVDMMKENKLFASQGGPIILSQIENEYNHVQLAYDELGSSYVQWAANMAVGLGTGVPWIMCKQKDAPDPVINACNGRHCGDTFTGPNKPYKPAIWTENWTAQYRVFGDPPSQRAAEDIAFSVARFFSKNGTLVNYYMYHGGTNLGRTSAVFTTTRYYDEAPLDEYGLQREPKWGHLRDVHKALNLCKKPLLWGTPGVQTMDNGLEARYYEKPGSNICAAFLTNNDTKVSQTINFRGRDYLLPPRSISILPDCKTVVFNTQTIVSQHNARNYVPSKVNSNLKWTMYAEPIPTVQQVPVNNKIPLELYSLLKDTTDYAWYTTSIELDKKDVSKRPDILPVLRISSLGHALLAFVNGEYVGSAHGSHEEKNFVFQKPVPLKAGINHIAMLGMTVGLPDSGAYMEHRFAGPRFITILGLNTGTLDISKNGWGHQVGLNGEKVRVYTQGGSHRVQWTEVKGSAQTALTWYKAYFDAPEGRDPVAIRMSKMGKGQIWVNGKSIGRYWMSYLSPLGEPTQSEYHIPRSFIKPTENLLVILEEEKNTPEKVEILLVNRDTICSFITEYHPPDVKSWERKDKQFRAVVDDVQSEAHFKCPNYKKISAIEFASYGDPSGVCGAYEEGKCHAPEAKKIAEQHCLGKETCSVPMDAFNNVKNECDVKTLALQAKCTA</sequence>
<protein>
    <recommendedName>
        <fullName evidence="4 11">Beta-galactosidase</fullName>
        <ecNumber evidence="4 11">3.2.1.23</ecNumber>
    </recommendedName>
</protein>
<dbReference type="GO" id="GO:0005975">
    <property type="term" value="P:carbohydrate metabolic process"/>
    <property type="evidence" value="ECO:0007669"/>
    <property type="project" value="InterPro"/>
</dbReference>
<dbReference type="PROSITE" id="PS50228">
    <property type="entry name" value="SUEL_LECTIN"/>
    <property type="match status" value="1"/>
</dbReference>
<dbReference type="SUPFAM" id="SSF51445">
    <property type="entry name" value="(Trans)glycosidases"/>
    <property type="match status" value="1"/>
</dbReference>
<keyword evidence="5" id="KW-0052">Apoplast</keyword>
<keyword evidence="6" id="KW-0964">Secreted</keyword>
<accession>A0A6J1C5D3</accession>
<evidence type="ECO:0000256" key="6">
    <source>
        <dbReference type="ARBA" id="ARBA00022525"/>
    </source>
</evidence>
<dbReference type="RefSeq" id="XP_022135643.1">
    <property type="nucleotide sequence ID" value="XM_022279951.1"/>
</dbReference>
<evidence type="ECO:0000256" key="13">
    <source>
        <dbReference type="SAM" id="SignalP"/>
    </source>
</evidence>
<dbReference type="OrthoDB" id="1657402at2759"/>
<evidence type="ECO:0000256" key="5">
    <source>
        <dbReference type="ARBA" id="ARBA00022523"/>
    </source>
</evidence>
<evidence type="ECO:0000259" key="14">
    <source>
        <dbReference type="PROSITE" id="PS50228"/>
    </source>
</evidence>
<dbReference type="InterPro" id="IPR041392">
    <property type="entry name" value="GHD"/>
</dbReference>
<evidence type="ECO:0000256" key="7">
    <source>
        <dbReference type="ARBA" id="ARBA00022729"/>
    </source>
</evidence>
<comment type="similarity">
    <text evidence="3 12">Belongs to the glycosyl hydrolase 35 family.</text>
</comment>
<dbReference type="Pfam" id="PF01301">
    <property type="entry name" value="Glyco_hydro_35"/>
    <property type="match status" value="1"/>
</dbReference>
<dbReference type="FunFam" id="2.60.120.260:FF:000050">
    <property type="entry name" value="Beta-galactosidase"/>
    <property type="match status" value="1"/>
</dbReference>
<dbReference type="GO" id="GO:0048046">
    <property type="term" value="C:apoplast"/>
    <property type="evidence" value="ECO:0007669"/>
    <property type="project" value="UniProtKB-SubCell"/>
</dbReference>
<evidence type="ECO:0000256" key="9">
    <source>
        <dbReference type="ARBA" id="ARBA00023180"/>
    </source>
</evidence>
<evidence type="ECO:0000313" key="16">
    <source>
        <dbReference type="RefSeq" id="XP_022135643.1"/>
    </source>
</evidence>
<dbReference type="InterPro" id="IPR043159">
    <property type="entry name" value="Lectin_gal-bd_sf"/>
</dbReference>
<evidence type="ECO:0000256" key="3">
    <source>
        <dbReference type="ARBA" id="ARBA00009809"/>
    </source>
</evidence>
<dbReference type="GO" id="GO:0030246">
    <property type="term" value="F:carbohydrate binding"/>
    <property type="evidence" value="ECO:0007669"/>
    <property type="project" value="InterPro"/>
</dbReference>
<dbReference type="PANTHER" id="PTHR23421">
    <property type="entry name" value="BETA-GALACTOSIDASE RELATED"/>
    <property type="match status" value="1"/>
</dbReference>
<dbReference type="Pfam" id="PF02140">
    <property type="entry name" value="SUEL_Lectin"/>
    <property type="match status" value="1"/>
</dbReference>
<evidence type="ECO:0000256" key="11">
    <source>
        <dbReference type="RuleBase" id="RU000675"/>
    </source>
</evidence>
<dbReference type="Pfam" id="PF17834">
    <property type="entry name" value="GHD"/>
    <property type="match status" value="1"/>
</dbReference>
<dbReference type="InterPro" id="IPR048913">
    <property type="entry name" value="BetaGal_gal-bd"/>
</dbReference>
<gene>
    <name evidence="16" type="primary">LOC111007552</name>
</gene>
<evidence type="ECO:0000256" key="12">
    <source>
        <dbReference type="RuleBase" id="RU003679"/>
    </source>
</evidence>
<dbReference type="InterPro" id="IPR019801">
    <property type="entry name" value="Glyco_hydro_35_CS"/>
</dbReference>
<evidence type="ECO:0000313" key="15">
    <source>
        <dbReference type="Proteomes" id="UP000504603"/>
    </source>
</evidence>
<comment type="catalytic activity">
    <reaction evidence="1 11">
        <text>Hydrolysis of terminal non-reducing beta-D-galactose residues in beta-D-galactosides.</text>
        <dbReference type="EC" id="3.2.1.23"/>
    </reaction>
</comment>
<dbReference type="Gene3D" id="3.20.20.80">
    <property type="entry name" value="Glycosidases"/>
    <property type="match status" value="1"/>
</dbReference>
<dbReference type="Gene3D" id="2.60.120.260">
    <property type="entry name" value="Galactose-binding domain-like"/>
    <property type="match status" value="2"/>
</dbReference>
<dbReference type="GeneID" id="111007552"/>
<dbReference type="SUPFAM" id="SSF49785">
    <property type="entry name" value="Galactose-binding domain-like"/>
    <property type="match status" value="2"/>
</dbReference>